<dbReference type="RefSeq" id="WP_148742783.1">
    <property type="nucleotide sequence ID" value="NZ_VSSR01000015.1"/>
</dbReference>
<keyword evidence="1" id="KW-0805">Transcription regulation</keyword>
<evidence type="ECO:0000313" key="7">
    <source>
        <dbReference type="Proteomes" id="UP000324853"/>
    </source>
</evidence>
<dbReference type="AlphaFoldDB" id="A0A5S4WWN3"/>
<comment type="caution">
    <text evidence="6">The sequence shown here is derived from an EMBL/GenBank/DDBJ whole genome shotgun (WGS) entry which is preliminary data.</text>
</comment>
<dbReference type="PROSITE" id="PS50943">
    <property type="entry name" value="HTH_CROC1"/>
    <property type="match status" value="1"/>
</dbReference>
<protein>
    <submittedName>
        <fullName evidence="6">Helix-turn-helix transcriptional regulator</fullName>
    </submittedName>
</protein>
<dbReference type="PANTHER" id="PTHR46797:SF23">
    <property type="entry name" value="HTH-TYPE TRANSCRIPTIONAL REGULATOR SUTR"/>
    <property type="match status" value="1"/>
</dbReference>
<dbReference type="InterPro" id="IPR010982">
    <property type="entry name" value="Lambda_DNA-bd_dom_sf"/>
</dbReference>
<dbReference type="SMART" id="SM00530">
    <property type="entry name" value="HTH_XRE"/>
    <property type="match status" value="1"/>
</dbReference>
<organism evidence="6 7">
    <name type="scientific">Bradyrhizobium cytisi</name>
    <dbReference type="NCBI Taxonomy" id="515489"/>
    <lineage>
        <taxon>Bacteria</taxon>
        <taxon>Pseudomonadati</taxon>
        <taxon>Pseudomonadota</taxon>
        <taxon>Alphaproteobacteria</taxon>
        <taxon>Hyphomicrobiales</taxon>
        <taxon>Nitrobacteraceae</taxon>
        <taxon>Bradyrhizobium</taxon>
    </lineage>
</organism>
<keyword evidence="7" id="KW-1185">Reference proteome</keyword>
<evidence type="ECO:0000256" key="3">
    <source>
        <dbReference type="ARBA" id="ARBA00023163"/>
    </source>
</evidence>
<dbReference type="GO" id="GO:0003700">
    <property type="term" value="F:DNA-binding transcription factor activity"/>
    <property type="evidence" value="ECO:0007669"/>
    <property type="project" value="TreeGrafter"/>
</dbReference>
<keyword evidence="3" id="KW-0804">Transcription</keyword>
<feature type="compositionally biased region" description="Basic residues" evidence="4">
    <location>
        <begin position="80"/>
        <end position="93"/>
    </location>
</feature>
<name>A0A5S4WWN3_9BRAD</name>
<feature type="region of interest" description="Disordered" evidence="4">
    <location>
        <begin position="70"/>
        <end position="93"/>
    </location>
</feature>
<dbReference type="Gene3D" id="1.10.260.40">
    <property type="entry name" value="lambda repressor-like DNA-binding domains"/>
    <property type="match status" value="1"/>
</dbReference>
<dbReference type="PANTHER" id="PTHR46797">
    <property type="entry name" value="HTH-TYPE TRANSCRIPTIONAL REGULATOR"/>
    <property type="match status" value="1"/>
</dbReference>
<gene>
    <name evidence="6" type="ORF">FXB38_09025</name>
</gene>
<dbReference type="InterPro" id="IPR001387">
    <property type="entry name" value="Cro/C1-type_HTH"/>
</dbReference>
<dbReference type="SUPFAM" id="SSF47413">
    <property type="entry name" value="lambda repressor-like DNA-binding domains"/>
    <property type="match status" value="1"/>
</dbReference>
<reference evidence="6 7" key="1">
    <citation type="submission" date="2019-08" db="EMBL/GenBank/DDBJ databases">
        <title>Bradyrhizobium hipponensis sp. nov., a rhizobium isolated from a Lupinus angustifolius root nodule in Tunisia.</title>
        <authorList>
            <person name="Off K."/>
            <person name="Rejili M."/>
            <person name="Mars M."/>
            <person name="Brachmann A."/>
            <person name="Marin M."/>
        </authorList>
    </citation>
    <scope>NUCLEOTIDE SEQUENCE [LARGE SCALE GENOMIC DNA]</scope>
    <source>
        <strain evidence="6 7">CTAW11</strain>
    </source>
</reference>
<dbReference type="OrthoDB" id="9815697at2"/>
<dbReference type="CDD" id="cd00093">
    <property type="entry name" value="HTH_XRE"/>
    <property type="match status" value="1"/>
</dbReference>
<dbReference type="Pfam" id="PF01381">
    <property type="entry name" value="HTH_3"/>
    <property type="match status" value="1"/>
</dbReference>
<evidence type="ECO:0000256" key="1">
    <source>
        <dbReference type="ARBA" id="ARBA00023015"/>
    </source>
</evidence>
<keyword evidence="2" id="KW-0238">DNA-binding</keyword>
<dbReference type="Proteomes" id="UP000324853">
    <property type="component" value="Unassembled WGS sequence"/>
</dbReference>
<feature type="domain" description="HTH cro/C1-type" evidence="5">
    <location>
        <begin position="11"/>
        <end position="65"/>
    </location>
</feature>
<dbReference type="GO" id="GO:0003677">
    <property type="term" value="F:DNA binding"/>
    <property type="evidence" value="ECO:0007669"/>
    <property type="project" value="UniProtKB-KW"/>
</dbReference>
<dbReference type="InterPro" id="IPR050807">
    <property type="entry name" value="TransReg_Diox_bact_type"/>
</dbReference>
<dbReference type="GO" id="GO:0005829">
    <property type="term" value="C:cytosol"/>
    <property type="evidence" value="ECO:0007669"/>
    <property type="project" value="TreeGrafter"/>
</dbReference>
<evidence type="ECO:0000313" key="6">
    <source>
        <dbReference type="EMBL" id="TYL86027.1"/>
    </source>
</evidence>
<evidence type="ECO:0000256" key="2">
    <source>
        <dbReference type="ARBA" id="ARBA00023125"/>
    </source>
</evidence>
<proteinExistence type="predicted"/>
<sequence>MKARALVAWNVRRIRVDRGIPQEQLAYDAGIDRSYMSGLERQSENPTIDLLDRLAETLGVHLSEFFIQPPKGAATPKTLPKGRRSARLRSNKQ</sequence>
<accession>A0A5S4WWN3</accession>
<dbReference type="EMBL" id="VSSR01000015">
    <property type="protein sequence ID" value="TYL86027.1"/>
    <property type="molecule type" value="Genomic_DNA"/>
</dbReference>
<evidence type="ECO:0000256" key="4">
    <source>
        <dbReference type="SAM" id="MobiDB-lite"/>
    </source>
</evidence>
<evidence type="ECO:0000259" key="5">
    <source>
        <dbReference type="PROSITE" id="PS50943"/>
    </source>
</evidence>